<feature type="compositionally biased region" description="Basic and acidic residues" evidence="7">
    <location>
        <begin position="1"/>
        <end position="12"/>
    </location>
</feature>
<dbReference type="InterPro" id="IPR001810">
    <property type="entry name" value="F-box_dom"/>
</dbReference>
<feature type="compositionally biased region" description="Polar residues" evidence="7">
    <location>
        <begin position="52"/>
        <end position="62"/>
    </location>
</feature>
<dbReference type="SUPFAM" id="SSF81383">
    <property type="entry name" value="F-box domain"/>
    <property type="match status" value="1"/>
</dbReference>
<dbReference type="CDD" id="cd22089">
    <property type="entry name" value="F-box_FBXO9"/>
    <property type="match status" value="1"/>
</dbReference>
<dbReference type="InterPro" id="IPR036047">
    <property type="entry name" value="F-box-like_dom_sf"/>
</dbReference>
<dbReference type="InterPro" id="IPR036181">
    <property type="entry name" value="MIT_dom_sf"/>
</dbReference>
<feature type="compositionally biased region" description="Polar residues" evidence="7">
    <location>
        <begin position="20"/>
        <end position="29"/>
    </location>
</feature>
<evidence type="ECO:0000256" key="2">
    <source>
        <dbReference type="ARBA" id="ARBA00004906"/>
    </source>
</evidence>
<sequence length="469" mass="54327">MADTTKSAKADDDITFGDLTEQNEAPQSTDQEDPESVLASFRKEWRRELESHGSSTPGTPSRSHPCHPRLPQVNQSQEESLESLNSDDGVETDGESNAVNNTSDKKVDDVCSDIELKATELFNRAVELEQSKRLYEAIQHYRRAMTLVPDIEFRVHRKSMLERNEVDTEESLQEEDLSREEFQDLIARFQLLVASTHAVCIPQFEQEAPHISCLPPEMLDRIMCWVVGNDLDMRSLEQVAQACRGFYLVARNPEIWHKACLRVWGINCGLPGPYGSWREMFIERPHPRYNGCYISRTTYFRQGDCSFQDQNYQPWHLVQYYRYVRFFTDGTVSMLTTPEEPQSVVSHLRTRDSKISQVVRGHYRIHGSVISLLLKKKARERNSNRRKGRRHFGGTTDVAETIFQIEYDLRSPKDRLHWILAWRNYIISYITYDNKKTVTDVDVNDVNKFPTLAFSRVKSYALVSDVPLC</sequence>
<feature type="domain" description="F-box protein Hrt3/FBXO9 C-terminal" evidence="9">
    <location>
        <begin position="275"/>
        <end position="377"/>
    </location>
</feature>
<dbReference type="SUPFAM" id="SSF116846">
    <property type="entry name" value="MIT domain"/>
    <property type="match status" value="1"/>
</dbReference>
<name>A0AAN8XGJ3_HALRR</name>
<reference evidence="10 11" key="1">
    <citation type="submission" date="2023-11" db="EMBL/GenBank/DDBJ databases">
        <title>Halocaridina rubra genome assembly.</title>
        <authorList>
            <person name="Smith C."/>
        </authorList>
    </citation>
    <scope>NUCLEOTIDE SEQUENCE [LARGE SCALE GENOMIC DNA]</scope>
    <source>
        <strain evidence="10">EP-1</strain>
        <tissue evidence="10">Whole</tissue>
    </source>
</reference>
<evidence type="ECO:0000256" key="4">
    <source>
        <dbReference type="ARBA" id="ARBA00022490"/>
    </source>
</evidence>
<evidence type="ECO:0000256" key="1">
    <source>
        <dbReference type="ARBA" id="ARBA00004496"/>
    </source>
</evidence>
<comment type="pathway">
    <text evidence="2">Protein modification; protein ubiquitination.</text>
</comment>
<dbReference type="Proteomes" id="UP001381693">
    <property type="component" value="Unassembled WGS sequence"/>
</dbReference>
<evidence type="ECO:0000313" key="10">
    <source>
        <dbReference type="EMBL" id="KAK7081213.1"/>
    </source>
</evidence>
<keyword evidence="6" id="KW-0802">TPR repeat</keyword>
<dbReference type="GO" id="GO:0005737">
    <property type="term" value="C:cytoplasm"/>
    <property type="evidence" value="ECO:0007669"/>
    <property type="project" value="UniProtKB-SubCell"/>
</dbReference>
<comment type="subcellular location">
    <subcellularLocation>
        <location evidence="1">Cytoplasm</location>
    </subcellularLocation>
</comment>
<comment type="caution">
    <text evidence="10">The sequence shown here is derived from an EMBL/GenBank/DDBJ whole genome shotgun (WGS) entry which is preliminary data.</text>
</comment>
<keyword evidence="5" id="KW-0833">Ubl conjugation pathway</keyword>
<protein>
    <recommendedName>
        <fullName evidence="3">F-box only protein 9</fullName>
    </recommendedName>
</protein>
<dbReference type="GO" id="GO:0019005">
    <property type="term" value="C:SCF ubiquitin ligase complex"/>
    <property type="evidence" value="ECO:0007669"/>
    <property type="project" value="TreeGrafter"/>
</dbReference>
<proteinExistence type="predicted"/>
<dbReference type="InterPro" id="IPR045464">
    <property type="entry name" value="Hrt3/FBXO9_C"/>
</dbReference>
<evidence type="ECO:0000256" key="3">
    <source>
        <dbReference type="ARBA" id="ARBA00019775"/>
    </source>
</evidence>
<evidence type="ECO:0000313" key="11">
    <source>
        <dbReference type="Proteomes" id="UP001381693"/>
    </source>
</evidence>
<dbReference type="Gene3D" id="1.20.1280.50">
    <property type="match status" value="1"/>
</dbReference>
<feature type="compositionally biased region" description="Low complexity" evidence="7">
    <location>
        <begin position="74"/>
        <end position="87"/>
    </location>
</feature>
<accession>A0AAN8XGJ3</accession>
<dbReference type="Pfam" id="PF12937">
    <property type="entry name" value="F-box-like"/>
    <property type="match status" value="1"/>
</dbReference>
<feature type="compositionally biased region" description="Basic and acidic residues" evidence="7">
    <location>
        <begin position="41"/>
        <end position="51"/>
    </location>
</feature>
<organism evidence="10 11">
    <name type="scientific">Halocaridina rubra</name>
    <name type="common">Hawaiian red shrimp</name>
    <dbReference type="NCBI Taxonomy" id="373956"/>
    <lineage>
        <taxon>Eukaryota</taxon>
        <taxon>Metazoa</taxon>
        <taxon>Ecdysozoa</taxon>
        <taxon>Arthropoda</taxon>
        <taxon>Crustacea</taxon>
        <taxon>Multicrustacea</taxon>
        <taxon>Malacostraca</taxon>
        <taxon>Eumalacostraca</taxon>
        <taxon>Eucarida</taxon>
        <taxon>Decapoda</taxon>
        <taxon>Pleocyemata</taxon>
        <taxon>Caridea</taxon>
        <taxon>Atyoidea</taxon>
        <taxon>Atyidae</taxon>
        <taxon>Halocaridina</taxon>
    </lineage>
</organism>
<keyword evidence="11" id="KW-1185">Reference proteome</keyword>
<evidence type="ECO:0000259" key="9">
    <source>
        <dbReference type="Pfam" id="PF19270"/>
    </source>
</evidence>
<evidence type="ECO:0000259" key="8">
    <source>
        <dbReference type="Pfam" id="PF12937"/>
    </source>
</evidence>
<dbReference type="GO" id="GO:0031146">
    <property type="term" value="P:SCF-dependent proteasomal ubiquitin-dependent protein catabolic process"/>
    <property type="evidence" value="ECO:0007669"/>
    <property type="project" value="TreeGrafter"/>
</dbReference>
<keyword evidence="4" id="KW-0963">Cytoplasm</keyword>
<evidence type="ECO:0000256" key="6">
    <source>
        <dbReference type="ARBA" id="ARBA00022803"/>
    </source>
</evidence>
<gene>
    <name evidence="10" type="primary">FBXO9</name>
    <name evidence="10" type="ORF">SK128_010816</name>
</gene>
<dbReference type="PANTHER" id="PTHR12874:SF29">
    <property type="entry name" value="F-BOX ONLY PROTEIN 9"/>
    <property type="match status" value="1"/>
</dbReference>
<dbReference type="PANTHER" id="PTHR12874">
    <property type="entry name" value="F-BOX ONLY PROTEIN 48-RELATED"/>
    <property type="match status" value="1"/>
</dbReference>
<dbReference type="AlphaFoldDB" id="A0AAN8XGJ3"/>
<dbReference type="Pfam" id="PF19270">
    <property type="entry name" value="FBO_C"/>
    <property type="match status" value="1"/>
</dbReference>
<dbReference type="EMBL" id="JAXCGZ010005673">
    <property type="protein sequence ID" value="KAK7081213.1"/>
    <property type="molecule type" value="Genomic_DNA"/>
</dbReference>
<feature type="domain" description="F-box" evidence="8">
    <location>
        <begin position="211"/>
        <end position="262"/>
    </location>
</feature>
<feature type="region of interest" description="Disordered" evidence="7">
    <location>
        <begin position="1"/>
        <end position="106"/>
    </location>
</feature>
<evidence type="ECO:0000256" key="7">
    <source>
        <dbReference type="SAM" id="MobiDB-lite"/>
    </source>
</evidence>
<evidence type="ECO:0000256" key="5">
    <source>
        <dbReference type="ARBA" id="ARBA00022786"/>
    </source>
</evidence>